<keyword evidence="2" id="KW-1185">Reference proteome</keyword>
<protein>
    <submittedName>
        <fullName evidence="1">Uncharacterized protein</fullName>
    </submittedName>
</protein>
<dbReference type="EMBL" id="BGZK01003013">
    <property type="protein sequence ID" value="GBP97834.1"/>
    <property type="molecule type" value="Genomic_DNA"/>
</dbReference>
<proteinExistence type="predicted"/>
<comment type="caution">
    <text evidence="1">The sequence shown here is derived from an EMBL/GenBank/DDBJ whole genome shotgun (WGS) entry which is preliminary data.</text>
</comment>
<evidence type="ECO:0000313" key="2">
    <source>
        <dbReference type="Proteomes" id="UP000299102"/>
    </source>
</evidence>
<dbReference type="Proteomes" id="UP000299102">
    <property type="component" value="Unassembled WGS sequence"/>
</dbReference>
<accession>A0A4C2AF94</accession>
<sequence length="97" mass="10350">MVSRALGRAGPTSPPAHVISNRVLVSANINPSSLLLPFMLKGGRSTKIGIETGIEIRSGAGLAPTVEPDLTTRMWPRSRLKLTAKSADVEHEGIHRT</sequence>
<gene>
    <name evidence="1" type="ORF">EVAR_70823_1</name>
</gene>
<dbReference type="AlphaFoldDB" id="A0A4C2AF94"/>
<organism evidence="1 2">
    <name type="scientific">Eumeta variegata</name>
    <name type="common">Bagworm moth</name>
    <name type="synonym">Eumeta japonica</name>
    <dbReference type="NCBI Taxonomy" id="151549"/>
    <lineage>
        <taxon>Eukaryota</taxon>
        <taxon>Metazoa</taxon>
        <taxon>Ecdysozoa</taxon>
        <taxon>Arthropoda</taxon>
        <taxon>Hexapoda</taxon>
        <taxon>Insecta</taxon>
        <taxon>Pterygota</taxon>
        <taxon>Neoptera</taxon>
        <taxon>Endopterygota</taxon>
        <taxon>Lepidoptera</taxon>
        <taxon>Glossata</taxon>
        <taxon>Ditrysia</taxon>
        <taxon>Tineoidea</taxon>
        <taxon>Psychidae</taxon>
        <taxon>Oiketicinae</taxon>
        <taxon>Eumeta</taxon>
    </lineage>
</organism>
<reference evidence="1 2" key="1">
    <citation type="journal article" date="2019" name="Commun. Biol.">
        <title>The bagworm genome reveals a unique fibroin gene that provides high tensile strength.</title>
        <authorList>
            <person name="Kono N."/>
            <person name="Nakamura H."/>
            <person name="Ohtoshi R."/>
            <person name="Tomita M."/>
            <person name="Numata K."/>
            <person name="Arakawa K."/>
        </authorList>
    </citation>
    <scope>NUCLEOTIDE SEQUENCE [LARGE SCALE GENOMIC DNA]</scope>
</reference>
<name>A0A4C2AF94_EUMVA</name>
<evidence type="ECO:0000313" key="1">
    <source>
        <dbReference type="EMBL" id="GBP97834.1"/>
    </source>
</evidence>